<keyword evidence="2" id="KW-1185">Reference proteome</keyword>
<dbReference type="SUPFAM" id="SSF64210">
    <property type="entry name" value="Head-to-tail joining protein W, gpW"/>
    <property type="match status" value="1"/>
</dbReference>
<name>V5Q8Y1_9CAUD</name>
<dbReference type="GO" id="GO:0019058">
    <property type="term" value="P:viral life cycle"/>
    <property type="evidence" value="ECO:0007669"/>
    <property type="project" value="InterPro"/>
</dbReference>
<dbReference type="InterPro" id="IPR036626">
    <property type="entry name" value="GpW_sf"/>
</dbReference>
<protein>
    <submittedName>
        <fullName evidence="1">Head-to-tail joining protein</fullName>
    </submittedName>
</protein>
<dbReference type="Gene3D" id="3.30.1580.10">
    <property type="entry name" value="Head-to-tail joining protein W"/>
    <property type="match status" value="1"/>
</dbReference>
<reference evidence="1 2" key="1">
    <citation type="journal article" date="2014" name="J. Bacteriol.">
        <title>Characterization of novel virulent broad-host-range phages of Xylella fastidiosa and Xanthomonas.</title>
        <authorList>
            <person name="Ahern S.J."/>
            <person name="Das M."/>
            <person name="Bhowmick T.S."/>
            <person name="Young R."/>
            <person name="Gonzalez C.F."/>
        </authorList>
    </citation>
    <scope>NUCLEOTIDE SEQUENCE [LARGE SCALE GENOMIC DNA]</scope>
</reference>
<sequence>MATLEQLQAWLAEAQTAYHSVMIGGGVTVVVDQNGERVEYSRANATGLAKYIATLQAQINSLLGVAVTGGPLRPFF</sequence>
<evidence type="ECO:0000313" key="1">
    <source>
        <dbReference type="EMBL" id="AHB12261.1"/>
    </source>
</evidence>
<dbReference type="EMBL" id="KF626668">
    <property type="protein sequence ID" value="AHB12261.1"/>
    <property type="molecule type" value="Genomic_DNA"/>
</dbReference>
<dbReference type="InterPro" id="IPR004174">
    <property type="entry name" value="GpW"/>
</dbReference>
<accession>V5Q8Y1</accession>
<dbReference type="Pfam" id="PF02831">
    <property type="entry name" value="gpW"/>
    <property type="match status" value="1"/>
</dbReference>
<dbReference type="Proteomes" id="UP000018624">
    <property type="component" value="Segment"/>
</dbReference>
<dbReference type="OrthoDB" id="19003at10239"/>
<organism evidence="1 2">
    <name type="scientific">Xylella phage Salvo</name>
    <dbReference type="NCBI Taxonomy" id="1415147"/>
    <lineage>
        <taxon>Viruses</taxon>
        <taxon>Duplodnaviria</taxon>
        <taxon>Heunggongvirae</taxon>
        <taxon>Uroviricota</taxon>
        <taxon>Caudoviricetes</taxon>
        <taxon>Casjensviridae</taxon>
        <taxon>Salvovirus</taxon>
        <taxon>Salvovirus salvo</taxon>
    </lineage>
</organism>
<proteinExistence type="predicted"/>
<evidence type="ECO:0000313" key="2">
    <source>
        <dbReference type="Proteomes" id="UP000018624"/>
    </source>
</evidence>
<gene>
    <name evidence="1" type="ORF">Salvo_61</name>
</gene>